<accession>A0ACC2HXL7</accession>
<evidence type="ECO:0000313" key="2">
    <source>
        <dbReference type="Proteomes" id="UP001153331"/>
    </source>
</evidence>
<protein>
    <submittedName>
        <fullName evidence="1">Uncharacterized protein</fullName>
    </submittedName>
</protein>
<proteinExistence type="predicted"/>
<gene>
    <name evidence="1" type="ORF">OPT61_g8648</name>
</gene>
<dbReference type="EMBL" id="JAPHNI010000864">
    <property type="protein sequence ID" value="KAJ8107755.1"/>
    <property type="molecule type" value="Genomic_DNA"/>
</dbReference>
<evidence type="ECO:0000313" key="1">
    <source>
        <dbReference type="EMBL" id="KAJ8107755.1"/>
    </source>
</evidence>
<sequence>MSEADVAAAHSFSYNTCTLGDGEIRLLEPIDKADGLHWSLRTAPVDDPALNYDALSYVWGSNLQTFSIICNGQQLQVHGNLYSALPFLARRYKGAKIRPIWIDAVCINQSDEGEKLAQVKMMNKVYRNAQMVWVWLGLAEKQERIPEAIDLLPKILVASEQTPLHFSGPRTAEEMELVKAYNLNHSMRRNFLNDSYGLNHIQPDVWSAVMHIMDNPWCHRVWVIQEATLAKDIALLCGEHQIDFALLRDVVCSTPAHLFILDTEGRRVNFNNRNSEYVYYARKLVQDRVVSTALRTGPVELSRIASWVAEHQDCQYAQDRVLGVLGLVDEKYLAQIGDALQTYMGDYSSIAELYTMFTEYLLTNINAQGIEWWWWLNQVFTYGRNEDLPSWVPDLHRRANKYQRQPYDNMMHVYQQDQFLYKASRRHAKGRLVPGSGELTLSGTMIDQISYVHAQQPTKPQDSLLVDGSYADLARKLRYINDMVNWEKTVAEISTGKRDRHDQSKDNCHKCVTIDDYWRTLLADILKRDGTTFTHKTYTDFCTIYRKGTHMISTYHFMERMIAGIELFLGVDKEKQVRSVLQEMHNGSDAQGFFTCLTFLQDRQLFLTENGTIGFTLKGVQEGDLVCVFNNAWVPHVLRRANDREGEKYRFVGDAYVHGLMYGAADEMDLEQIHLPADGTTASWRRGPEAAINHQTAWGGEVTIENGFDKELNGWRPPYAAY</sequence>
<dbReference type="Proteomes" id="UP001153331">
    <property type="component" value="Unassembled WGS sequence"/>
</dbReference>
<comment type="caution">
    <text evidence="1">The sequence shown here is derived from an EMBL/GenBank/DDBJ whole genome shotgun (WGS) entry which is preliminary data.</text>
</comment>
<keyword evidence="2" id="KW-1185">Reference proteome</keyword>
<reference evidence="1" key="1">
    <citation type="submission" date="2022-11" db="EMBL/GenBank/DDBJ databases">
        <title>Genome Sequence of Boeremia exigua.</title>
        <authorList>
            <person name="Buettner E."/>
        </authorList>
    </citation>
    <scope>NUCLEOTIDE SEQUENCE</scope>
    <source>
        <strain evidence="1">CU02</strain>
    </source>
</reference>
<name>A0ACC2HXL7_9PLEO</name>
<organism evidence="1 2">
    <name type="scientific">Boeremia exigua</name>
    <dbReference type="NCBI Taxonomy" id="749465"/>
    <lineage>
        <taxon>Eukaryota</taxon>
        <taxon>Fungi</taxon>
        <taxon>Dikarya</taxon>
        <taxon>Ascomycota</taxon>
        <taxon>Pezizomycotina</taxon>
        <taxon>Dothideomycetes</taxon>
        <taxon>Pleosporomycetidae</taxon>
        <taxon>Pleosporales</taxon>
        <taxon>Pleosporineae</taxon>
        <taxon>Didymellaceae</taxon>
        <taxon>Boeremia</taxon>
    </lineage>
</organism>